<feature type="compositionally biased region" description="Low complexity" evidence="2">
    <location>
        <begin position="198"/>
        <end position="230"/>
    </location>
</feature>
<dbReference type="Proteomes" id="UP000590412">
    <property type="component" value="Unassembled WGS sequence"/>
</dbReference>
<reference evidence="3" key="1">
    <citation type="submission" date="2020-03" db="EMBL/GenBank/DDBJ databases">
        <title>FDA dAtabase for Regulatory Grade micrObial Sequences (FDA-ARGOS): Supporting development and validation of Infectious Disease Dx tests.</title>
        <authorList>
            <person name="Campos J."/>
            <person name="Goldberg B."/>
            <person name="Tallon L."/>
            <person name="Sadzewicz L."/>
            <person name="Vavikolanu K."/>
            <person name="Mehta A."/>
            <person name="Aluvathingal J."/>
            <person name="Nadendla S."/>
            <person name="Nandy P."/>
            <person name="Geyer C."/>
            <person name="Yan Y."/>
            <person name="Sichtig H."/>
        </authorList>
    </citation>
    <scope>NUCLEOTIDE SEQUENCE [LARGE SCALE GENOMIC DNA]</scope>
    <source>
        <strain evidence="3">FDAARGOS_652</strain>
    </source>
</reference>
<comment type="caution">
    <text evidence="3">The sequence shown here is derived from an EMBL/GenBank/DDBJ whole genome shotgun (WGS) entry which is preliminary data.</text>
</comment>
<feature type="region of interest" description="Disordered" evidence="2">
    <location>
        <begin position="791"/>
        <end position="859"/>
    </location>
</feature>
<organism evidence="3 4">
    <name type="scientific">Candida parapsilosis</name>
    <name type="common">Yeast</name>
    <dbReference type="NCBI Taxonomy" id="5480"/>
    <lineage>
        <taxon>Eukaryota</taxon>
        <taxon>Fungi</taxon>
        <taxon>Dikarya</taxon>
        <taxon>Ascomycota</taxon>
        <taxon>Saccharomycotina</taxon>
        <taxon>Pichiomycetes</taxon>
        <taxon>Debaryomycetaceae</taxon>
        <taxon>Candida/Lodderomyces clade</taxon>
        <taxon>Candida</taxon>
    </lineage>
</organism>
<feature type="compositionally biased region" description="Basic and acidic residues" evidence="2">
    <location>
        <begin position="185"/>
        <end position="195"/>
    </location>
</feature>
<evidence type="ECO:0000256" key="1">
    <source>
        <dbReference type="ARBA" id="ARBA00010954"/>
    </source>
</evidence>
<evidence type="ECO:0000256" key="2">
    <source>
        <dbReference type="SAM" id="MobiDB-lite"/>
    </source>
</evidence>
<dbReference type="EMBL" id="JABWAB010000001">
    <property type="protein sequence ID" value="KAF6058924.1"/>
    <property type="molecule type" value="Genomic_DNA"/>
</dbReference>
<evidence type="ECO:0000313" key="3">
    <source>
        <dbReference type="EMBL" id="KAF6058924.1"/>
    </source>
</evidence>
<feature type="region of interest" description="Disordered" evidence="2">
    <location>
        <begin position="131"/>
        <end position="231"/>
    </location>
</feature>
<feature type="compositionally biased region" description="Low complexity" evidence="2">
    <location>
        <begin position="769"/>
        <end position="781"/>
    </location>
</feature>
<dbReference type="InterPro" id="IPR008862">
    <property type="entry name" value="Tcp11"/>
</dbReference>
<dbReference type="AlphaFoldDB" id="A0A8X7NNI0"/>
<dbReference type="GO" id="GO:0010737">
    <property type="term" value="P:protein kinase A signaling"/>
    <property type="evidence" value="ECO:0007669"/>
    <property type="project" value="TreeGrafter"/>
</dbReference>
<gene>
    <name evidence="3" type="ORF">FOB60_000506</name>
</gene>
<feature type="compositionally biased region" description="Low complexity" evidence="2">
    <location>
        <begin position="825"/>
        <end position="852"/>
    </location>
</feature>
<evidence type="ECO:0000313" key="4">
    <source>
        <dbReference type="Proteomes" id="UP000590412"/>
    </source>
</evidence>
<feature type="region of interest" description="Disordered" evidence="2">
    <location>
        <begin position="267"/>
        <end position="301"/>
    </location>
</feature>
<dbReference type="Pfam" id="PF05794">
    <property type="entry name" value="Tcp11"/>
    <property type="match status" value="1"/>
</dbReference>
<feature type="compositionally biased region" description="Low complexity" evidence="2">
    <location>
        <begin position="170"/>
        <end position="184"/>
    </location>
</feature>
<dbReference type="PANTHER" id="PTHR12832:SF11">
    <property type="entry name" value="LD23868P"/>
    <property type="match status" value="1"/>
</dbReference>
<sequence>MYSEDNSHHQKQPQPQQHQSHQGQQGQSHHQQEQHQQQQQQQQSHSHQHHQHHHHHHHHHHSHTHTSQSSQHHGGTSINSAPTLATPTALPPFTTSSTSTLHHNTPSLISEDQAQFRQVCFNPSSTAAQAATATTSSSTGSNFHTTAPMMPNSPPSTPFAPEQKKQQEPSSTNSQKRLSSSSSDSSKRLRLENGHHATNTSTTTDTSNNTTTTTTTTVHTPKPATITKTPKFIRKFRSRSLPIINYSNPNSAFFPHYRKKHNNVFLQTNPSITPTTTTTEENVQPSSSSSSSSSSTVPPLPPINLQSLKEIDLHEILKNPQLRHDILFDPQLQFRPNLDGERGKRKKSIIDKYWMEVQKECQQFFVPNIDLKTIKINRLPILFSTLRDILLSLLPTKDRQQVSEIMDIDLLVQQLRHGSFDFVEMSKWLGDVFKSHCAPMRDQWVSEMSAKFIDAAKYNSVGFLVGGLRMIFQILEAMKLDVANHQIRILRPVLIETAVDFERDYFQTLISHQKININDSLNWFYKKFVKKTADVDYSDLQVNEVTLKPIVIGSIIDLLSCRQMATEFPSTLTFDHTRLVLLRADVRQLVCVQLCVVLYKQLVVNARASTQLLSPANIAKVQQEVLAIVTDDNGNIKWTKNIQSIALQLVKNVVSSNTKDLPQNLIEFSHNWLVKHIQPNSEVYGLMEVKIFKELMTEIMVLVADDNKPNEALSSSSSSNTEMKNIAQQIATLVNFHWSVFGSYYLDHIQLQYPKLQMRQQEEKRRLQEAAAAAAARTQQQDDNDTVMSIVVDDEGDGSGDAAATTTTTPAQQHSQARAPEHRNGSTSTGSATASSNGGDNNNLDNKNSNTSAPLSMLS</sequence>
<feature type="compositionally biased region" description="Low complexity" evidence="2">
    <location>
        <begin position="65"/>
        <end position="105"/>
    </location>
</feature>
<proteinExistence type="inferred from homology"/>
<comment type="similarity">
    <text evidence="1">Belongs to the TCP11 family.</text>
</comment>
<name>A0A8X7NNI0_CANPA</name>
<dbReference type="PANTHER" id="PTHR12832">
    <property type="entry name" value="TESTIS-SPECIFIC PROTEIN PBS13 T-COMPLEX 11"/>
    <property type="match status" value="1"/>
</dbReference>
<feature type="compositionally biased region" description="Basic residues" evidence="2">
    <location>
        <begin position="46"/>
        <end position="64"/>
    </location>
</feature>
<feature type="region of interest" description="Disordered" evidence="2">
    <location>
        <begin position="767"/>
        <end position="786"/>
    </location>
</feature>
<feature type="region of interest" description="Disordered" evidence="2">
    <location>
        <begin position="1"/>
        <end position="105"/>
    </location>
</feature>
<feature type="compositionally biased region" description="Low complexity" evidence="2">
    <location>
        <begin position="12"/>
        <end position="45"/>
    </location>
</feature>
<feature type="compositionally biased region" description="Low complexity" evidence="2">
    <location>
        <begin position="286"/>
        <end position="295"/>
    </location>
</feature>
<accession>A0A8X7NNI0</accession>
<protein>
    <submittedName>
        <fullName evidence="3">T-complex protein 11 family protein</fullName>
    </submittedName>
</protein>